<dbReference type="Gene3D" id="3.20.20.190">
    <property type="entry name" value="Phosphatidylinositol (PI) phosphodiesterase"/>
    <property type="match status" value="1"/>
</dbReference>
<feature type="chain" id="PRO_5042166680" description="PLC-like phosphodiesterase" evidence="6">
    <location>
        <begin position="25"/>
        <end position="898"/>
    </location>
</feature>
<evidence type="ECO:0000313" key="8">
    <source>
        <dbReference type="Proteomes" id="UP001209570"/>
    </source>
</evidence>
<evidence type="ECO:0000313" key="7">
    <source>
        <dbReference type="EMBL" id="KAJ0397674.1"/>
    </source>
</evidence>
<evidence type="ECO:0000256" key="6">
    <source>
        <dbReference type="SAM" id="SignalP"/>
    </source>
</evidence>
<comment type="subcellular location">
    <subcellularLocation>
        <location evidence="1">Membrane</location>
    </subcellularLocation>
</comment>
<dbReference type="Proteomes" id="UP001209570">
    <property type="component" value="Unassembled WGS sequence"/>
</dbReference>
<dbReference type="PANTHER" id="PTHR35518">
    <property type="entry name" value="MAINTENANCE OF TELOMOERE CAPPING"/>
    <property type="match status" value="1"/>
</dbReference>
<comment type="caution">
    <text evidence="7">The sequence shown here is derived from an EMBL/GenBank/DDBJ whole genome shotgun (WGS) entry which is preliminary data.</text>
</comment>
<evidence type="ECO:0000256" key="1">
    <source>
        <dbReference type="ARBA" id="ARBA00004370"/>
    </source>
</evidence>
<evidence type="ECO:0000256" key="4">
    <source>
        <dbReference type="ARBA" id="ARBA00023136"/>
    </source>
</evidence>
<keyword evidence="6" id="KW-0732">Signal</keyword>
<name>A0AAD5LYA5_PYTIN</name>
<evidence type="ECO:0008006" key="9">
    <source>
        <dbReference type="Google" id="ProtNLM"/>
    </source>
</evidence>
<keyword evidence="3" id="KW-1133">Transmembrane helix</keyword>
<keyword evidence="2" id="KW-0812">Transmembrane</keyword>
<feature type="signal peptide" evidence="6">
    <location>
        <begin position="1"/>
        <end position="24"/>
    </location>
</feature>
<organism evidence="7 8">
    <name type="scientific">Pythium insidiosum</name>
    <name type="common">Pythiosis disease agent</name>
    <dbReference type="NCBI Taxonomy" id="114742"/>
    <lineage>
        <taxon>Eukaryota</taxon>
        <taxon>Sar</taxon>
        <taxon>Stramenopiles</taxon>
        <taxon>Oomycota</taxon>
        <taxon>Peronosporomycetes</taxon>
        <taxon>Pythiales</taxon>
        <taxon>Pythiaceae</taxon>
        <taxon>Pythium</taxon>
    </lineage>
</organism>
<evidence type="ECO:0000256" key="2">
    <source>
        <dbReference type="ARBA" id="ARBA00022692"/>
    </source>
</evidence>
<accession>A0AAD5LYA5</accession>
<dbReference type="SUPFAM" id="SSF51695">
    <property type="entry name" value="PLC-like phosphodiesterases"/>
    <property type="match status" value="1"/>
</dbReference>
<feature type="compositionally biased region" description="Gly residues" evidence="5">
    <location>
        <begin position="856"/>
        <end position="869"/>
    </location>
</feature>
<dbReference type="InterPro" id="IPR017946">
    <property type="entry name" value="PLC-like_Pdiesterase_TIM-brl"/>
</dbReference>
<dbReference type="GO" id="GO:0016020">
    <property type="term" value="C:membrane"/>
    <property type="evidence" value="ECO:0007669"/>
    <property type="project" value="UniProtKB-SubCell"/>
</dbReference>
<keyword evidence="4" id="KW-0472">Membrane</keyword>
<protein>
    <recommendedName>
        <fullName evidence="9">PLC-like phosphodiesterase</fullName>
    </recommendedName>
</protein>
<dbReference type="AlphaFoldDB" id="A0AAD5LYA5"/>
<dbReference type="EMBL" id="JAKCXM010000242">
    <property type="protein sequence ID" value="KAJ0397674.1"/>
    <property type="molecule type" value="Genomic_DNA"/>
</dbReference>
<dbReference type="InterPro" id="IPR051008">
    <property type="entry name" value="Telomere_Capping_Maintenance"/>
</dbReference>
<reference evidence="7" key="1">
    <citation type="submission" date="2021-12" db="EMBL/GenBank/DDBJ databases">
        <title>Prjna785345.</title>
        <authorList>
            <person name="Rujirawat T."/>
            <person name="Krajaejun T."/>
        </authorList>
    </citation>
    <scope>NUCLEOTIDE SEQUENCE</scope>
    <source>
        <strain evidence="7">Pi057C3</strain>
    </source>
</reference>
<dbReference type="PANTHER" id="PTHR35518:SF2">
    <property type="entry name" value="MAINTENANCE OF TELOMERE CAPPING PROTEIN 6"/>
    <property type="match status" value="1"/>
</dbReference>
<evidence type="ECO:0000256" key="3">
    <source>
        <dbReference type="ARBA" id="ARBA00022989"/>
    </source>
</evidence>
<feature type="region of interest" description="Disordered" evidence="5">
    <location>
        <begin position="851"/>
        <end position="877"/>
    </location>
</feature>
<keyword evidence="8" id="KW-1185">Reference proteome</keyword>
<evidence type="ECO:0000256" key="5">
    <source>
        <dbReference type="SAM" id="MobiDB-lite"/>
    </source>
</evidence>
<dbReference type="GO" id="GO:0006629">
    <property type="term" value="P:lipid metabolic process"/>
    <property type="evidence" value="ECO:0007669"/>
    <property type="project" value="InterPro"/>
</dbReference>
<proteinExistence type="predicted"/>
<sequence length="898" mass="93510">MRRSLRVVCLLAAALLLALSGASPLRPALRRHLQTAPDAASCSAAVTNSPFASTLQSLPDVAGLRGCVALNLGNLTTAMAGPNAKCTLANLLELSSGTGLSTFSELAGALFSGFAAPNASSAASLSTVLDSWTKDATKSTAFCKSMNDRIGPCVETLLPVFVGLMEKKAPCCGQLGTYLEVLKLVQPNGKTTLQMLYDVVNGLHLSLCSTTGSESTLCAQPLLSFLADRVKTTGESSLLSALLFTAGVPLYALPDDSKAACAGLDTGKLPSRVTTMDGGGTTAYAALSCCATGYAALMESFDALLRQLTGNTMAETLNLITGLQADKTRQFKTPYATIKSCSFKETCAKPAYTLPADSAKPVEGDSKAKTARPSEITCKNVELCDADKVCSTVCEPGSVKIAPWVARAISHQRNLSYDQPLCWTQLPGSHNSATTLAKGYGNRDQLMNRVLDPSNAASFMRTNNQFVSITDQLNMGARFVELDVHYFAKMLHAGHCSRIDFAFLDDVSKSIVRSAEGLISAGSLSDVSVLIEWQSSLFGCLPSLSGIRAEEQQPLADVLKEVATWVKAHPNDVLLLYADMGSEIEAFSKLDAVLELYKSTFGDLLFTPASLKTMPDGSWKKFKLSELVKSGQRVVLLSTPGANDLMFDLRKLCDGFKDIPSGSPGTAGAIWGQKTNSGTLVRAYHSALHYATLSEDAVGGGGVNGTASEPAVVDPKTLPVFVNAGVNILAPDSLDGAAMRAMVWSWAPREPSTGDTAVEISAKDGRWSGVADKASIKNVACVSTSDRLAWKIVAQGASCPSGFEWGAPKLAVENVALTAALSAASGASATAQLNVDLSTFPVIPAGEDDAFEAAAGGSGGNGGGTGGDNSSGPNKSAASEVSSAVASLALALVALSVY</sequence>
<gene>
    <name evidence="7" type="ORF">P43SY_007747</name>
</gene>
<dbReference type="GO" id="GO:0008081">
    <property type="term" value="F:phosphoric diester hydrolase activity"/>
    <property type="evidence" value="ECO:0007669"/>
    <property type="project" value="InterPro"/>
</dbReference>